<keyword evidence="4" id="KW-1185">Reference proteome</keyword>
<reference evidence="3 4" key="1">
    <citation type="submission" date="2016-11" db="EMBL/GenBank/DDBJ databases">
        <title>Draft Genome Assembly of Colletotrichum chlorophyti a pathogen of herbaceous plants.</title>
        <authorList>
            <person name="Gan P."/>
            <person name="Narusaka M."/>
            <person name="Tsushima A."/>
            <person name="Narusaka Y."/>
            <person name="Takano Y."/>
            <person name="Shirasu K."/>
        </authorList>
    </citation>
    <scope>NUCLEOTIDE SEQUENCE [LARGE SCALE GENOMIC DNA]</scope>
    <source>
        <strain evidence="3 4">NTL11</strain>
    </source>
</reference>
<proteinExistence type="predicted"/>
<feature type="domain" description="Formyl transferase N-terminal" evidence="2">
    <location>
        <begin position="44"/>
        <end position="201"/>
    </location>
</feature>
<gene>
    <name evidence="3" type="ORF">CCHL11_05773</name>
</gene>
<keyword evidence="3" id="KW-0808">Transferase</keyword>
<dbReference type="GO" id="GO:0004479">
    <property type="term" value="F:methionyl-tRNA formyltransferase activity"/>
    <property type="evidence" value="ECO:0007669"/>
    <property type="project" value="UniProtKB-EC"/>
</dbReference>
<protein>
    <recommendedName>
        <fullName evidence="1">methionyl-tRNA formyltransferase</fullName>
        <ecNumber evidence="1">2.1.2.9</ecNumber>
    </recommendedName>
</protein>
<dbReference type="EMBL" id="MPGH01000162">
    <property type="protein sequence ID" value="OLN85591.1"/>
    <property type="molecule type" value="Genomic_DNA"/>
</dbReference>
<dbReference type="Proteomes" id="UP000186583">
    <property type="component" value="Unassembled WGS sequence"/>
</dbReference>
<evidence type="ECO:0000259" key="2">
    <source>
        <dbReference type="Pfam" id="PF00551"/>
    </source>
</evidence>
<comment type="caution">
    <text evidence="3">The sequence shown here is derived from an EMBL/GenBank/DDBJ whole genome shotgun (WGS) entry which is preliminary data.</text>
</comment>
<evidence type="ECO:0000313" key="4">
    <source>
        <dbReference type="Proteomes" id="UP000186583"/>
    </source>
</evidence>
<dbReference type="PANTHER" id="PTHR11138:SF5">
    <property type="entry name" value="METHIONYL-TRNA FORMYLTRANSFERASE, MITOCHONDRIAL"/>
    <property type="match status" value="1"/>
</dbReference>
<name>A0A1Q8RMS0_9PEZI</name>
<organism evidence="3 4">
    <name type="scientific">Colletotrichum chlorophyti</name>
    <dbReference type="NCBI Taxonomy" id="708187"/>
    <lineage>
        <taxon>Eukaryota</taxon>
        <taxon>Fungi</taxon>
        <taxon>Dikarya</taxon>
        <taxon>Ascomycota</taxon>
        <taxon>Pezizomycotina</taxon>
        <taxon>Sordariomycetes</taxon>
        <taxon>Hypocreomycetidae</taxon>
        <taxon>Glomerellales</taxon>
        <taxon>Glomerellaceae</taxon>
        <taxon>Colletotrichum</taxon>
    </lineage>
</organism>
<dbReference type="InterPro" id="IPR041711">
    <property type="entry name" value="Met-tRNA-FMT_N"/>
</dbReference>
<dbReference type="InterPro" id="IPR002376">
    <property type="entry name" value="Formyl_transf_N"/>
</dbReference>
<dbReference type="SUPFAM" id="SSF53328">
    <property type="entry name" value="Formyltransferase"/>
    <property type="match status" value="1"/>
</dbReference>
<dbReference type="Pfam" id="PF00551">
    <property type="entry name" value="Formyl_trans_N"/>
    <property type="match status" value="1"/>
</dbReference>
<dbReference type="AlphaFoldDB" id="A0A1Q8RMS0"/>
<sequence>MWLRLRSATLARAFVVGRTCRPAFRHYSASASVSASVRVSDPLRILFCGSDQFSCAALYALHEEKKRNPSLIESLDVVIRPGKLTGRGMKTVREVPLKSLASELNLPIYERDTFTGWQPPIDFNLIIAVSFGLFVPKRLLSQAKYGGLNVHPSLLPDYRGSAPLQHTLLDNRTYTGVTLQTLDPVAFDHGTVLSQTPLPGIPIPDHCTFQALHDIVTPLSAEMLVDGLRRGLHVPPVEDVGWKPTEDEMSRLRDAPKLTNHDRQVHFVLPSADWAVARQRVLGPLWCYMVRARDEKPVRLILHDVQSVGRPVSMTPFMTWALHRHRWDVPEGSHAQSAEAPSDESPKEDQVVKSFEWALKLHPSDSIKNLCVRGRTPYWEDEDGSSILIPMNDQSCLKVPSITVEGSTARPAAKVMSEFGNVAANDTDYWPYEELYSQLPNYFREC</sequence>
<dbReference type="EC" id="2.1.2.9" evidence="1"/>
<dbReference type="CDD" id="cd08646">
    <property type="entry name" value="FMT_core_Met-tRNA-FMT_N"/>
    <property type="match status" value="1"/>
</dbReference>
<dbReference type="InterPro" id="IPR036477">
    <property type="entry name" value="Formyl_transf_N_sf"/>
</dbReference>
<dbReference type="STRING" id="708187.A0A1Q8RMS0"/>
<dbReference type="Gene3D" id="3.40.50.12230">
    <property type="match status" value="1"/>
</dbReference>
<accession>A0A1Q8RMS0</accession>
<dbReference type="PANTHER" id="PTHR11138">
    <property type="entry name" value="METHIONYL-TRNA FORMYLTRANSFERASE"/>
    <property type="match status" value="1"/>
</dbReference>
<dbReference type="GO" id="GO:0005739">
    <property type="term" value="C:mitochondrion"/>
    <property type="evidence" value="ECO:0007669"/>
    <property type="project" value="TreeGrafter"/>
</dbReference>
<dbReference type="OrthoDB" id="10268103at2759"/>
<evidence type="ECO:0000313" key="3">
    <source>
        <dbReference type="EMBL" id="OLN85591.1"/>
    </source>
</evidence>
<evidence type="ECO:0000256" key="1">
    <source>
        <dbReference type="ARBA" id="ARBA00012261"/>
    </source>
</evidence>